<sequence>MEECRCHHGHHCHSVATHTWALVPLCQEHFETVKKETELYYKKRIAYAARLTYLSIIHLIPWSRKEWGYAIRRD</sequence>
<evidence type="ECO:0000313" key="2">
    <source>
        <dbReference type="Proteomes" id="UP000838749"/>
    </source>
</evidence>
<reference evidence="1" key="1">
    <citation type="submission" date="2021-12" db="EMBL/GenBank/DDBJ databases">
        <authorList>
            <person name="Criscuolo A."/>
        </authorList>
    </citation>
    <scope>NUCLEOTIDE SEQUENCE</scope>
    <source>
        <strain evidence="1">CIP111894</strain>
    </source>
</reference>
<dbReference type="EMBL" id="CAKMAB010000001">
    <property type="protein sequence ID" value="CAH1054069.1"/>
    <property type="molecule type" value="Genomic_DNA"/>
</dbReference>
<dbReference type="Proteomes" id="UP000838749">
    <property type="component" value="Unassembled WGS sequence"/>
</dbReference>
<protein>
    <submittedName>
        <fullName evidence="1">Uncharacterized protein</fullName>
    </submittedName>
</protein>
<organism evidence="1 2">
    <name type="scientific">Paenibacillus pseudetheri</name>
    <dbReference type="NCBI Taxonomy" id="2897682"/>
    <lineage>
        <taxon>Bacteria</taxon>
        <taxon>Bacillati</taxon>
        <taxon>Bacillota</taxon>
        <taxon>Bacilli</taxon>
        <taxon>Bacillales</taxon>
        <taxon>Paenibacillaceae</taxon>
        <taxon>Paenibacillus</taxon>
    </lineage>
</organism>
<name>A0ABM9B6D5_9BACL</name>
<gene>
    <name evidence="1" type="ORF">PAECIP111894_00214</name>
</gene>
<proteinExistence type="predicted"/>
<keyword evidence="2" id="KW-1185">Reference proteome</keyword>
<dbReference type="RefSeq" id="WP_234530105.1">
    <property type="nucleotide sequence ID" value="NZ_CAKMAB010000001.1"/>
</dbReference>
<comment type="caution">
    <text evidence="1">The sequence shown here is derived from an EMBL/GenBank/DDBJ whole genome shotgun (WGS) entry which is preliminary data.</text>
</comment>
<accession>A0ABM9B6D5</accession>
<evidence type="ECO:0000313" key="1">
    <source>
        <dbReference type="EMBL" id="CAH1054069.1"/>
    </source>
</evidence>